<keyword evidence="3" id="KW-0378">Hydrolase</keyword>
<evidence type="ECO:0000313" key="6">
    <source>
        <dbReference type="Proteomes" id="UP000248916"/>
    </source>
</evidence>
<accession>A0A2W7NZU6</accession>
<dbReference type="EMBL" id="QKZL01000002">
    <property type="protein sequence ID" value="PZX18756.1"/>
    <property type="molecule type" value="Genomic_DNA"/>
</dbReference>
<evidence type="ECO:0000256" key="1">
    <source>
        <dbReference type="ARBA" id="ARBA00022612"/>
    </source>
</evidence>
<feature type="domain" description="Prohead serine protease" evidence="4">
    <location>
        <begin position="17"/>
        <end position="161"/>
    </location>
</feature>
<evidence type="ECO:0000259" key="4">
    <source>
        <dbReference type="Pfam" id="PF04586"/>
    </source>
</evidence>
<protein>
    <recommendedName>
        <fullName evidence="4">Prohead serine protease domain-containing protein</fullName>
    </recommendedName>
</protein>
<reference evidence="5 6" key="1">
    <citation type="submission" date="2018-06" db="EMBL/GenBank/DDBJ databases">
        <title>Genomic Encyclopedia of Archaeal and Bacterial Type Strains, Phase II (KMG-II): from individual species to whole genera.</title>
        <authorList>
            <person name="Goeker M."/>
        </authorList>
    </citation>
    <scope>NUCLEOTIDE SEQUENCE [LARGE SCALE GENOMIC DNA]</scope>
    <source>
        <strain evidence="5 6">DSM 22009</strain>
    </source>
</reference>
<organism evidence="5 6">
    <name type="scientific">Palleronia aestuarii</name>
    <dbReference type="NCBI Taxonomy" id="568105"/>
    <lineage>
        <taxon>Bacteria</taxon>
        <taxon>Pseudomonadati</taxon>
        <taxon>Pseudomonadota</taxon>
        <taxon>Alphaproteobacteria</taxon>
        <taxon>Rhodobacterales</taxon>
        <taxon>Roseobacteraceae</taxon>
        <taxon>Palleronia</taxon>
    </lineage>
</organism>
<proteinExistence type="predicted"/>
<dbReference type="InterPro" id="IPR054613">
    <property type="entry name" value="Peptidase_S78_dom"/>
</dbReference>
<dbReference type="Proteomes" id="UP000248916">
    <property type="component" value="Unassembled WGS sequence"/>
</dbReference>
<dbReference type="Pfam" id="PF04586">
    <property type="entry name" value="Peptidase_S78"/>
    <property type="match status" value="1"/>
</dbReference>
<dbReference type="NCBIfam" id="TIGR01543">
    <property type="entry name" value="proheadase_HK97"/>
    <property type="match status" value="1"/>
</dbReference>
<keyword evidence="2" id="KW-0645">Protease</keyword>
<keyword evidence="1" id="KW-1188">Viral release from host cell</keyword>
<dbReference type="GO" id="GO:0008233">
    <property type="term" value="F:peptidase activity"/>
    <property type="evidence" value="ECO:0007669"/>
    <property type="project" value="UniProtKB-KW"/>
</dbReference>
<dbReference type="InterPro" id="IPR006433">
    <property type="entry name" value="Prohead_protease"/>
</dbReference>
<dbReference type="GO" id="GO:0006508">
    <property type="term" value="P:proteolysis"/>
    <property type="evidence" value="ECO:0007669"/>
    <property type="project" value="UniProtKB-KW"/>
</dbReference>
<keyword evidence="6" id="KW-1185">Reference proteome</keyword>
<name>A0A2W7NZU6_9RHOB</name>
<evidence type="ECO:0000256" key="2">
    <source>
        <dbReference type="ARBA" id="ARBA00022670"/>
    </source>
</evidence>
<evidence type="ECO:0000313" key="5">
    <source>
        <dbReference type="EMBL" id="PZX18756.1"/>
    </source>
</evidence>
<evidence type="ECO:0000256" key="3">
    <source>
        <dbReference type="ARBA" id="ARBA00022801"/>
    </source>
</evidence>
<dbReference type="AlphaFoldDB" id="A0A2W7NZU6"/>
<dbReference type="OrthoDB" id="9804926at2"/>
<sequence length="223" mass="23741">MTSKYLNHLITAPASSLEVKASSQGRIEGYASTFGGVPDRHSDVVLPGAFTKSLSLKTAPDGDMPVMLWAHMQERPIGRWTAMQEDSKGLHVEGVLNLSTDGGREAYEHVKAGDAGGLSIGFTVPEGGREYVGQGVFHLKEVEVLEISVVTVPANPLARISGVKALGSKAEAIDMLRECGLSKKAAARFAAGGWHALSGDETHEKAQHVAQAIDRAIQSMRQL</sequence>
<comment type="caution">
    <text evidence="5">The sequence shown here is derived from an EMBL/GenBank/DDBJ whole genome shotgun (WGS) entry which is preliminary data.</text>
</comment>
<gene>
    <name evidence="5" type="ORF">LX81_00449</name>
</gene>
<dbReference type="RefSeq" id="WP_111535662.1">
    <property type="nucleotide sequence ID" value="NZ_QKZL01000002.1"/>
</dbReference>